<dbReference type="PROSITE" id="PS00583">
    <property type="entry name" value="PFKB_KINASES_1"/>
    <property type="match status" value="1"/>
</dbReference>
<evidence type="ECO:0000313" key="8">
    <source>
        <dbReference type="Proteomes" id="UP000265962"/>
    </source>
</evidence>
<keyword evidence="8" id="KW-1185">Reference proteome</keyword>
<dbReference type="PROSITE" id="PS00584">
    <property type="entry name" value="PFKB_KINASES_2"/>
    <property type="match status" value="1"/>
</dbReference>
<evidence type="ECO:0000256" key="5">
    <source>
        <dbReference type="ARBA" id="ARBA00022840"/>
    </source>
</evidence>
<protein>
    <submittedName>
        <fullName evidence="7">Carbohydrate kinase PfkB</fullName>
        <ecNumber evidence="7">2.7.1.-</ecNumber>
    </submittedName>
</protein>
<dbReference type="AlphaFoldDB" id="A0A375HZF0"/>
<evidence type="ECO:0000256" key="3">
    <source>
        <dbReference type="ARBA" id="ARBA00022741"/>
    </source>
</evidence>
<dbReference type="OrthoDB" id="9795789at2"/>
<name>A0A375HZF0_9ACTN</name>
<dbReference type="GO" id="GO:0005524">
    <property type="term" value="F:ATP binding"/>
    <property type="evidence" value="ECO:0007669"/>
    <property type="project" value="UniProtKB-KW"/>
</dbReference>
<dbReference type="Gene3D" id="3.40.1190.20">
    <property type="match status" value="1"/>
</dbReference>
<dbReference type="InterPro" id="IPR029056">
    <property type="entry name" value="Ribokinase-like"/>
</dbReference>
<dbReference type="Proteomes" id="UP000265962">
    <property type="component" value="Unassembled WGS sequence"/>
</dbReference>
<dbReference type="GO" id="GO:0016301">
    <property type="term" value="F:kinase activity"/>
    <property type="evidence" value="ECO:0007669"/>
    <property type="project" value="UniProtKB-KW"/>
</dbReference>
<evidence type="ECO:0000259" key="6">
    <source>
        <dbReference type="Pfam" id="PF00294"/>
    </source>
</evidence>
<evidence type="ECO:0000256" key="2">
    <source>
        <dbReference type="ARBA" id="ARBA00022679"/>
    </source>
</evidence>
<dbReference type="SUPFAM" id="SSF53613">
    <property type="entry name" value="Ribokinase-like"/>
    <property type="match status" value="1"/>
</dbReference>
<feature type="domain" description="Carbohydrate kinase PfkB" evidence="6">
    <location>
        <begin position="2"/>
        <end position="300"/>
    </location>
</feature>
<organism evidence="7 8">
    <name type="scientific">Propionibacterium ruminifibrarum</name>
    <dbReference type="NCBI Taxonomy" id="1962131"/>
    <lineage>
        <taxon>Bacteria</taxon>
        <taxon>Bacillati</taxon>
        <taxon>Actinomycetota</taxon>
        <taxon>Actinomycetes</taxon>
        <taxon>Propionibacteriales</taxon>
        <taxon>Propionibacteriaceae</taxon>
        <taxon>Propionibacterium</taxon>
    </lineage>
</organism>
<dbReference type="PANTHER" id="PTHR43085">
    <property type="entry name" value="HEXOKINASE FAMILY MEMBER"/>
    <property type="match status" value="1"/>
</dbReference>
<keyword evidence="3" id="KW-0547">Nucleotide-binding</keyword>
<comment type="similarity">
    <text evidence="1">Belongs to the carbohydrate kinase PfkB family.</text>
</comment>
<dbReference type="InterPro" id="IPR011611">
    <property type="entry name" value="PfkB_dom"/>
</dbReference>
<keyword evidence="2 7" id="KW-0808">Transferase</keyword>
<keyword evidence="5" id="KW-0067">ATP-binding</keyword>
<dbReference type="PANTHER" id="PTHR43085:SF1">
    <property type="entry name" value="PSEUDOURIDINE KINASE-RELATED"/>
    <property type="match status" value="1"/>
</dbReference>
<proteinExistence type="inferred from homology"/>
<evidence type="ECO:0000313" key="7">
    <source>
        <dbReference type="EMBL" id="SPF67921.1"/>
    </source>
</evidence>
<dbReference type="InterPro" id="IPR050306">
    <property type="entry name" value="PfkB_Carbo_kinase"/>
</dbReference>
<keyword evidence="4 7" id="KW-0418">Kinase</keyword>
<gene>
    <name evidence="7" type="ORF">PROPJV5_0876</name>
</gene>
<dbReference type="Pfam" id="PF00294">
    <property type="entry name" value="PfkB"/>
    <property type="match status" value="1"/>
</dbReference>
<dbReference type="RefSeq" id="WP_119715126.1">
    <property type="nucleotide sequence ID" value="NZ_OMOH01000003.1"/>
</dbReference>
<reference evidence="8" key="1">
    <citation type="submission" date="2018-02" db="EMBL/GenBank/DDBJ databases">
        <authorList>
            <person name="Hornung B."/>
        </authorList>
    </citation>
    <scope>NUCLEOTIDE SEQUENCE [LARGE SCALE GENOMIC DNA]</scope>
</reference>
<dbReference type="InterPro" id="IPR002173">
    <property type="entry name" value="Carboh/pur_kinase_PfkB_CS"/>
</dbReference>
<sequence length="313" mass="32807">MRVVVCGEALIDLIPDNSVPGTTQSSLWQAHSAGGPLNTAIALARLGLPAQFLGRLGGDGFGAQLRSHLAVNRVGLDMTVQTESEPTSLAIVSVDSTGQATYTFHLLNTANFNWTGQDFPQLSADDWLHTGSLVAVVEPGRSALLDYLSTTPARLSFDLNVRPTVQPDRERYAELLAPFLKVLGERGGIVRASDEDLRWLYPEGGASAQDIAAGMAREHGLDLVVVTAGGEGAFAVGADREPVSVPGIPTAVADTVGAGDTFTAGFLSVWLSDDQDLVRALRTGCAAASITCSRIGANPPDADEVRALLSSRS</sequence>
<accession>A0A375HZF0</accession>
<dbReference type="EC" id="2.7.1.-" evidence="7"/>
<evidence type="ECO:0000256" key="1">
    <source>
        <dbReference type="ARBA" id="ARBA00010688"/>
    </source>
</evidence>
<dbReference type="EMBL" id="OMOH01000003">
    <property type="protein sequence ID" value="SPF67921.1"/>
    <property type="molecule type" value="Genomic_DNA"/>
</dbReference>
<evidence type="ECO:0000256" key="4">
    <source>
        <dbReference type="ARBA" id="ARBA00022777"/>
    </source>
</evidence>
<dbReference type="CDD" id="cd01167">
    <property type="entry name" value="bac_FRK"/>
    <property type="match status" value="1"/>
</dbReference>